<dbReference type="HOGENOM" id="CLU_1562644_0_0_1"/>
<proteinExistence type="predicted"/>
<reference evidence="2" key="1">
    <citation type="journal article" date="2014" name="Proc. Natl. Acad. Sci. U.S.A.">
        <title>Extensive sampling of basidiomycete genomes demonstrates inadequacy of the white-rot/brown-rot paradigm for wood decay fungi.</title>
        <authorList>
            <person name="Riley R."/>
            <person name="Salamov A.A."/>
            <person name="Brown D.W."/>
            <person name="Nagy L.G."/>
            <person name="Floudas D."/>
            <person name="Held B.W."/>
            <person name="Levasseur A."/>
            <person name="Lombard V."/>
            <person name="Morin E."/>
            <person name="Otillar R."/>
            <person name="Lindquist E.A."/>
            <person name="Sun H."/>
            <person name="LaButti K.M."/>
            <person name="Schmutz J."/>
            <person name="Jabbour D."/>
            <person name="Luo H."/>
            <person name="Baker S.E."/>
            <person name="Pisabarro A.G."/>
            <person name="Walton J.D."/>
            <person name="Blanchette R.A."/>
            <person name="Henrissat B."/>
            <person name="Martin F."/>
            <person name="Cullen D."/>
            <person name="Hibbett D.S."/>
            <person name="Grigoriev I.V."/>
        </authorList>
    </citation>
    <scope>NUCLEOTIDE SEQUENCE [LARGE SCALE GENOMIC DNA]</scope>
    <source>
        <strain evidence="2">FD-172 SS1</strain>
    </source>
</reference>
<evidence type="ECO:0000313" key="2">
    <source>
        <dbReference type="Proteomes" id="UP000027195"/>
    </source>
</evidence>
<evidence type="ECO:0000313" key="1">
    <source>
        <dbReference type="EMBL" id="KDQ09389.1"/>
    </source>
</evidence>
<dbReference type="Proteomes" id="UP000027195">
    <property type="component" value="Unassembled WGS sequence"/>
</dbReference>
<name>A0A067M1H4_BOTB1</name>
<sequence length="171" mass="19277">MDFCDKDTCGEVKRETDFLRTNSAISRRGVPGFSPDLVHWKALKNTVQINIWLNKIRPELSDIQRFLPPWSPPLCSASLAWITILAKTTPPLPPPMYRVLPTSHYTRVLPPPLGVLPTFIQPSPGLPPLREAWASMHAIKTLCAIPPPDSRPRLEHQPSAWSLRPLPSLKR</sequence>
<organism evidence="1 2">
    <name type="scientific">Botryobasidium botryosum (strain FD-172 SS1)</name>
    <dbReference type="NCBI Taxonomy" id="930990"/>
    <lineage>
        <taxon>Eukaryota</taxon>
        <taxon>Fungi</taxon>
        <taxon>Dikarya</taxon>
        <taxon>Basidiomycota</taxon>
        <taxon>Agaricomycotina</taxon>
        <taxon>Agaricomycetes</taxon>
        <taxon>Cantharellales</taxon>
        <taxon>Botryobasidiaceae</taxon>
        <taxon>Botryobasidium</taxon>
    </lineage>
</organism>
<protein>
    <submittedName>
        <fullName evidence="1">Uncharacterized protein</fullName>
    </submittedName>
</protein>
<keyword evidence="2" id="KW-1185">Reference proteome</keyword>
<gene>
    <name evidence="1" type="ORF">BOTBODRAFT_179086</name>
</gene>
<dbReference type="InParanoid" id="A0A067M1H4"/>
<dbReference type="AlphaFoldDB" id="A0A067M1H4"/>
<dbReference type="EMBL" id="KL198079">
    <property type="protein sequence ID" value="KDQ09389.1"/>
    <property type="molecule type" value="Genomic_DNA"/>
</dbReference>
<accession>A0A067M1H4</accession>